<dbReference type="PANTHER" id="PTHR37625:SF4">
    <property type="entry name" value="OUTER MEMBRANE LIPOPROTEIN"/>
    <property type="match status" value="1"/>
</dbReference>
<name>A0A0B3BKD9_9PSED</name>
<evidence type="ECO:0000256" key="1">
    <source>
        <dbReference type="SAM" id="SignalP"/>
    </source>
</evidence>
<dbReference type="OrthoDB" id="5471061at2"/>
<dbReference type="RefSeq" id="WP_027590241.1">
    <property type="nucleotide sequence ID" value="NZ_FMUP01000002.1"/>
</dbReference>
<keyword evidence="3" id="KW-1185">Reference proteome</keyword>
<dbReference type="Proteomes" id="UP000030980">
    <property type="component" value="Unassembled WGS sequence"/>
</dbReference>
<feature type="chain" id="PRO_5002082197" evidence="1">
    <location>
        <begin position="25"/>
        <end position="155"/>
    </location>
</feature>
<reference evidence="2 3" key="1">
    <citation type="submission" date="2014-11" db="EMBL/GenBank/DDBJ databases">
        <title>Genome sequence of Pseudomonas tuomuerensis JCM 14085.</title>
        <authorList>
            <person name="Shin S.-K."/>
            <person name="Yi H."/>
        </authorList>
    </citation>
    <scope>NUCLEOTIDE SEQUENCE [LARGE SCALE GENOMIC DNA]</scope>
    <source>
        <strain evidence="2 3">JCM 14085</strain>
    </source>
</reference>
<comment type="caution">
    <text evidence="2">The sequence shown here is derived from an EMBL/GenBank/DDBJ whole genome shotgun (WGS) entry which is preliminary data.</text>
</comment>
<dbReference type="AlphaFoldDB" id="A0A0B3BKD9"/>
<keyword evidence="1" id="KW-0732">Signal</keyword>
<proteinExistence type="predicted"/>
<feature type="signal peptide" evidence="1">
    <location>
        <begin position="1"/>
        <end position="24"/>
    </location>
</feature>
<gene>
    <name evidence="2" type="ORF">PT85_12255</name>
</gene>
<dbReference type="Gene3D" id="2.60.40.4150">
    <property type="entry name" value="Type VI secretion system, lipoprotein SciN"/>
    <property type="match status" value="1"/>
</dbReference>
<dbReference type="Pfam" id="PF12790">
    <property type="entry name" value="T6SS-SciN"/>
    <property type="match status" value="1"/>
</dbReference>
<dbReference type="InterPro" id="IPR038706">
    <property type="entry name" value="Type_VI_SciN-like_sf"/>
</dbReference>
<organism evidence="2 3">
    <name type="scientific">Pseudomonas flexibilis</name>
    <dbReference type="NCBI Taxonomy" id="706570"/>
    <lineage>
        <taxon>Bacteria</taxon>
        <taxon>Pseudomonadati</taxon>
        <taxon>Pseudomonadota</taxon>
        <taxon>Gammaproteobacteria</taxon>
        <taxon>Pseudomonadales</taxon>
        <taxon>Pseudomonadaceae</taxon>
        <taxon>Pseudomonas</taxon>
    </lineage>
</organism>
<evidence type="ECO:0000313" key="2">
    <source>
        <dbReference type="EMBL" id="KHO64938.1"/>
    </source>
</evidence>
<dbReference type="InterPro" id="IPR017734">
    <property type="entry name" value="T6SS_SciN"/>
</dbReference>
<accession>A0A0B3BKD9</accession>
<evidence type="ECO:0000313" key="3">
    <source>
        <dbReference type="Proteomes" id="UP000030980"/>
    </source>
</evidence>
<dbReference type="EMBL" id="JTAK01000004">
    <property type="protein sequence ID" value="KHO64938.1"/>
    <property type="molecule type" value="Genomic_DNA"/>
</dbReference>
<sequence length="155" mass="17444">MFRLAPLVLLGALLCLGGCSSSLTKLDMFATASNSLNPDLGGRPSPIVVRLIELRHPAAFENADFFALYQNPRQALAPDFVTQEEFELRPGSWRALKVHVQPGSRYVGVLAAYRDLQETRWRQVIPLEEQALHKVRLHLDDQGVRRLDTPEPEDD</sequence>
<protein>
    <submittedName>
        <fullName evidence="2">Type VI secretion protein</fullName>
    </submittedName>
</protein>
<dbReference type="PANTHER" id="PTHR37625">
    <property type="entry name" value="OUTER MEMBRANE LIPOPROTEIN-RELATED"/>
    <property type="match status" value="1"/>
</dbReference>
<dbReference type="STRING" id="706570.PT85_12255"/>
<dbReference type="NCBIfam" id="TIGR03352">
    <property type="entry name" value="VI_chp_3"/>
    <property type="match status" value="1"/>
</dbReference>